<dbReference type="AlphaFoldDB" id="A0A940WXN9"/>
<comment type="caution">
    <text evidence="1">The sequence shown here is derived from an EMBL/GenBank/DDBJ whole genome shotgun (WGS) entry which is preliminary data.</text>
</comment>
<gene>
    <name evidence="1" type="ORF">J7W16_03675</name>
</gene>
<sequence length="403" mass="46112">MPQMIDKDTEKRLISASQKIEQMHGRREDEQEGQWKELQFPFTLSEGLARLTKDELTVIRRRLEVKKASSLKKAELVALFSEVIPTKVEEIFSVWDQERLGLIRKLIRQGGLVPAAEVEVKAVDSLCLSGLVFSGMNDGQEVLAIPADLIEIIQSLEVSEVLLEKMTRNSEWIRLTHGLLYYYGTLKPDKLIQMLEKYTKSPVDRTVFARVIDEAIQYYGECEINQYGYTHFKVADPERVLHEQQSRIGLEYFPFTKEQLWIAGERDYVDRNHSYRQFVKFLTNEYKMNPADADQLAEECVLVIQNGIGPNEMIDILQHHLEFPTMAAVDDLMKVVVAMINNTKQPFLKGYTSIELSTKMKVKSQPSSSAQKDNVINLATKTMGRNDACLCGSGKKYKKCCGR</sequence>
<evidence type="ECO:0000313" key="2">
    <source>
        <dbReference type="Proteomes" id="UP000678228"/>
    </source>
</evidence>
<accession>A0A940WXN9</accession>
<dbReference type="Gene3D" id="3.10.450.50">
    <property type="match status" value="1"/>
</dbReference>
<organism evidence="1 2">
    <name type="scientific">Halalkalibacter suaedae</name>
    <dbReference type="NCBI Taxonomy" id="2822140"/>
    <lineage>
        <taxon>Bacteria</taxon>
        <taxon>Bacillati</taxon>
        <taxon>Bacillota</taxon>
        <taxon>Bacilli</taxon>
        <taxon>Bacillales</taxon>
        <taxon>Bacillaceae</taxon>
        <taxon>Halalkalibacter</taxon>
    </lineage>
</organism>
<dbReference type="Proteomes" id="UP000678228">
    <property type="component" value="Unassembled WGS sequence"/>
</dbReference>
<dbReference type="SUPFAM" id="SSF103642">
    <property type="entry name" value="Sec-C motif"/>
    <property type="match status" value="1"/>
</dbReference>
<dbReference type="EMBL" id="JAGKSQ010000001">
    <property type="protein sequence ID" value="MBP3950220.1"/>
    <property type="molecule type" value="Genomic_DNA"/>
</dbReference>
<proteinExistence type="predicted"/>
<protein>
    <submittedName>
        <fullName evidence="1">SEC-C domain-containing protein</fullName>
    </submittedName>
</protein>
<evidence type="ECO:0000313" key="1">
    <source>
        <dbReference type="EMBL" id="MBP3950220.1"/>
    </source>
</evidence>
<dbReference type="Pfam" id="PF02810">
    <property type="entry name" value="SEC-C"/>
    <property type="match status" value="1"/>
</dbReference>
<dbReference type="RefSeq" id="WP_210595827.1">
    <property type="nucleotide sequence ID" value="NZ_JAGKSQ010000001.1"/>
</dbReference>
<reference evidence="1" key="1">
    <citation type="submission" date="2021-03" db="EMBL/GenBank/DDBJ databases">
        <title>Bacillus suaedae sp. nov., isolated from Suaeda aralocaspica.</title>
        <authorList>
            <person name="Lei R.F.R."/>
        </authorList>
    </citation>
    <scope>NUCLEOTIDE SEQUENCE</scope>
    <source>
        <strain evidence="1">YZJH907-2</strain>
    </source>
</reference>
<name>A0A940WXN9_9BACI</name>
<keyword evidence="2" id="KW-1185">Reference proteome</keyword>
<dbReference type="InterPro" id="IPR004027">
    <property type="entry name" value="SEC_C_motif"/>
</dbReference>